<sequence>MNLQDGTETSESRFAAYVETLSSALDRADQVAPARYPAGQCRDDGGHIEKK</sequence>
<evidence type="ECO:0000313" key="1">
    <source>
        <dbReference type="EMBL" id="XCG49707.1"/>
    </source>
</evidence>
<dbReference type="RefSeq" id="WP_353642763.1">
    <property type="nucleotide sequence ID" value="NZ_CP159253.1"/>
</dbReference>
<reference evidence="1" key="1">
    <citation type="submission" date="2024-06" db="EMBL/GenBank/DDBJ databases">
        <title>Mesorhizobium karijinii sp. nov., a symbiont of the iconic Swainsona formosa from arid Australia.</title>
        <authorList>
            <person name="Hill Y.J."/>
            <person name="Watkin E.L.J."/>
            <person name="O'Hara G.W."/>
            <person name="Terpolilli J."/>
            <person name="Tye M.L."/>
            <person name="Kohlmeier M.G."/>
        </authorList>
    </citation>
    <scope>NUCLEOTIDE SEQUENCE</scope>
    <source>
        <strain evidence="1">WSM2240</strain>
    </source>
</reference>
<accession>A0AAU8CS66</accession>
<organism evidence="1">
    <name type="scientific">Mesorhizobium sp. WSM2240</name>
    <dbReference type="NCBI Taxonomy" id="3228851"/>
    <lineage>
        <taxon>Bacteria</taxon>
        <taxon>Pseudomonadati</taxon>
        <taxon>Pseudomonadota</taxon>
        <taxon>Alphaproteobacteria</taxon>
        <taxon>Hyphomicrobiales</taxon>
        <taxon>Phyllobacteriaceae</taxon>
        <taxon>Mesorhizobium</taxon>
    </lineage>
</organism>
<protein>
    <submittedName>
        <fullName evidence="1">Uncharacterized protein</fullName>
    </submittedName>
</protein>
<name>A0AAU8CS66_9HYPH</name>
<dbReference type="EMBL" id="CP159253">
    <property type="protein sequence ID" value="XCG49707.1"/>
    <property type="molecule type" value="Genomic_DNA"/>
</dbReference>
<proteinExistence type="predicted"/>
<dbReference type="AlphaFoldDB" id="A0AAU8CS66"/>
<gene>
    <name evidence="1" type="ORF">ABVK50_03755</name>
</gene>